<dbReference type="GO" id="GO:0016298">
    <property type="term" value="F:lipase activity"/>
    <property type="evidence" value="ECO:0007669"/>
    <property type="project" value="InterPro"/>
</dbReference>
<dbReference type="InterPro" id="IPR029058">
    <property type="entry name" value="AB_hydrolase_fold"/>
</dbReference>
<evidence type="ECO:0000256" key="2">
    <source>
        <dbReference type="ARBA" id="ARBA00010701"/>
    </source>
</evidence>
<evidence type="ECO:0000256" key="3">
    <source>
        <dbReference type="ARBA" id="ARBA00022525"/>
    </source>
</evidence>
<dbReference type="Pfam" id="PF00151">
    <property type="entry name" value="Lipase"/>
    <property type="match status" value="1"/>
</dbReference>
<evidence type="ECO:0000313" key="8">
    <source>
        <dbReference type="EMBL" id="KAJ1531453.1"/>
    </source>
</evidence>
<feature type="domain" description="Lipase" evidence="7">
    <location>
        <begin position="208"/>
        <end position="463"/>
    </location>
</feature>
<gene>
    <name evidence="8" type="ORF">ONE63_000132</name>
</gene>
<evidence type="ECO:0000256" key="4">
    <source>
        <dbReference type="RuleBase" id="RU004262"/>
    </source>
</evidence>
<comment type="subcellular location">
    <subcellularLocation>
        <location evidence="1">Secreted</location>
    </subcellularLocation>
</comment>
<feature type="chain" id="PRO_5043798643" description="Lipase domain-containing protein" evidence="6">
    <location>
        <begin position="23"/>
        <end position="467"/>
    </location>
</feature>
<comment type="similarity">
    <text evidence="2 4">Belongs to the AB hydrolase superfamily. Lipase family.</text>
</comment>
<evidence type="ECO:0000256" key="6">
    <source>
        <dbReference type="SAM" id="SignalP"/>
    </source>
</evidence>
<feature type="signal peptide" evidence="6">
    <location>
        <begin position="1"/>
        <end position="22"/>
    </location>
</feature>
<feature type="compositionally biased region" description="Gly residues" evidence="5">
    <location>
        <begin position="78"/>
        <end position="88"/>
    </location>
</feature>
<dbReference type="Proteomes" id="UP001075354">
    <property type="component" value="Chromosome 1"/>
</dbReference>
<accession>A0AAV7Y0I7</accession>
<dbReference type="InterPro" id="IPR013818">
    <property type="entry name" value="Lipase"/>
</dbReference>
<dbReference type="EMBL" id="JAPTSV010000001">
    <property type="protein sequence ID" value="KAJ1531453.1"/>
    <property type="molecule type" value="Genomic_DNA"/>
</dbReference>
<dbReference type="CDD" id="cd00707">
    <property type="entry name" value="Pancreat_lipase_like"/>
    <property type="match status" value="1"/>
</dbReference>
<name>A0AAV7Y0I7_9NEOP</name>
<dbReference type="PANTHER" id="PTHR11610">
    <property type="entry name" value="LIPASE"/>
    <property type="match status" value="1"/>
</dbReference>
<feature type="compositionally biased region" description="Low complexity" evidence="5">
    <location>
        <begin position="64"/>
        <end position="77"/>
    </location>
</feature>
<feature type="region of interest" description="Disordered" evidence="5">
    <location>
        <begin position="57"/>
        <end position="115"/>
    </location>
</feature>
<dbReference type="GO" id="GO:0005615">
    <property type="term" value="C:extracellular space"/>
    <property type="evidence" value="ECO:0007669"/>
    <property type="project" value="TreeGrafter"/>
</dbReference>
<reference evidence="8" key="1">
    <citation type="submission" date="2022-12" db="EMBL/GenBank/DDBJ databases">
        <title>Chromosome-level genome assembly of the bean flower thrips Megalurothrips usitatus.</title>
        <authorList>
            <person name="Ma L."/>
            <person name="Liu Q."/>
            <person name="Li H."/>
            <person name="Cai W."/>
        </authorList>
    </citation>
    <scope>NUCLEOTIDE SEQUENCE</scope>
    <source>
        <strain evidence="8">Cailab_2022a</strain>
    </source>
</reference>
<comment type="caution">
    <text evidence="8">The sequence shown here is derived from an EMBL/GenBank/DDBJ whole genome shotgun (WGS) entry which is preliminary data.</text>
</comment>
<organism evidence="8 9">
    <name type="scientific">Megalurothrips usitatus</name>
    <name type="common">bean blossom thrips</name>
    <dbReference type="NCBI Taxonomy" id="439358"/>
    <lineage>
        <taxon>Eukaryota</taxon>
        <taxon>Metazoa</taxon>
        <taxon>Ecdysozoa</taxon>
        <taxon>Arthropoda</taxon>
        <taxon>Hexapoda</taxon>
        <taxon>Insecta</taxon>
        <taxon>Pterygota</taxon>
        <taxon>Neoptera</taxon>
        <taxon>Paraneoptera</taxon>
        <taxon>Thysanoptera</taxon>
        <taxon>Terebrantia</taxon>
        <taxon>Thripoidea</taxon>
        <taxon>Thripidae</taxon>
        <taxon>Megalurothrips</taxon>
    </lineage>
</organism>
<feature type="compositionally biased region" description="Low complexity" evidence="5">
    <location>
        <begin position="89"/>
        <end position="103"/>
    </location>
</feature>
<dbReference type="GO" id="GO:0016042">
    <property type="term" value="P:lipid catabolic process"/>
    <property type="evidence" value="ECO:0007669"/>
    <property type="project" value="TreeGrafter"/>
</dbReference>
<keyword evidence="9" id="KW-1185">Reference proteome</keyword>
<evidence type="ECO:0000313" key="9">
    <source>
        <dbReference type="Proteomes" id="UP001075354"/>
    </source>
</evidence>
<dbReference type="PRINTS" id="PR00821">
    <property type="entry name" value="TAGLIPASE"/>
</dbReference>
<dbReference type="InterPro" id="IPR033906">
    <property type="entry name" value="Lipase_N"/>
</dbReference>
<protein>
    <recommendedName>
        <fullName evidence="7">Lipase domain-containing protein</fullName>
    </recommendedName>
</protein>
<sequence length="467" mass="47069">MTPSRFVVLVVAGASLLQLAAPLRFHFGLPGFQADFSANIGGLLNFGGGGGVSGGGADMMSKTNVRSVSSSSSSSSSSGGGGGSGSSNGGSSSSVSSSSSSSGGRVGSGGSSSNALQSQPNANFFGFNFGNGDATNNNRPLWSWPFGGNAAGSGMQNKSAATDAAGTVSAAAVQQGGDAGPFASWANNLIPFAGGGVRSSGVDVAIGIVTFNLFTRKNPSAVSLSVQDASSLRGSSFNSKRKTKFVIHGYNGNTKPGSGGDLVKDMFLKVADVNVILVDWSGVDPHIYPLDVTTTVPTVGAEVAALIEALVAEVGAREDDVHLIGHSLGAHIAGVAGSIALGPKGKGWITGLDPAGPMFEGADPANRLDETDARFVDAVHTDGGYLGIVQLVGHVDFFVDGGMHRHPDCGTDLLGICSHCFAFEVYARAVGSRNSLVGTKCASQDNLRRGACAGGERNPLGVNTNHK</sequence>
<keyword evidence="3" id="KW-0964">Secreted</keyword>
<dbReference type="SUPFAM" id="SSF53474">
    <property type="entry name" value="alpha/beta-Hydrolases"/>
    <property type="match status" value="1"/>
</dbReference>
<dbReference type="Gene3D" id="3.40.50.1820">
    <property type="entry name" value="alpha/beta hydrolase"/>
    <property type="match status" value="1"/>
</dbReference>
<evidence type="ECO:0000259" key="7">
    <source>
        <dbReference type="Pfam" id="PF00151"/>
    </source>
</evidence>
<dbReference type="InterPro" id="IPR000734">
    <property type="entry name" value="TAG_lipase"/>
</dbReference>
<dbReference type="AlphaFoldDB" id="A0AAV7Y0I7"/>
<evidence type="ECO:0000256" key="5">
    <source>
        <dbReference type="SAM" id="MobiDB-lite"/>
    </source>
</evidence>
<proteinExistence type="inferred from homology"/>
<dbReference type="PANTHER" id="PTHR11610:SF178">
    <property type="entry name" value="LIPASE MEMBER H-A-LIKE PROTEIN"/>
    <property type="match status" value="1"/>
</dbReference>
<evidence type="ECO:0000256" key="1">
    <source>
        <dbReference type="ARBA" id="ARBA00004613"/>
    </source>
</evidence>
<keyword evidence="6" id="KW-0732">Signal</keyword>